<dbReference type="GO" id="GO:0016020">
    <property type="term" value="C:membrane"/>
    <property type="evidence" value="ECO:0007669"/>
    <property type="project" value="UniProtKB-SubCell"/>
</dbReference>
<dbReference type="NCBIfam" id="TIGR01974">
    <property type="entry name" value="NDH_I_L"/>
    <property type="match status" value="1"/>
</dbReference>
<evidence type="ECO:0000256" key="1">
    <source>
        <dbReference type="ARBA" id="ARBA00004127"/>
    </source>
</evidence>
<dbReference type="PANTHER" id="PTHR42829:SF2">
    <property type="entry name" value="NADH-UBIQUINONE OXIDOREDUCTASE CHAIN 5"/>
    <property type="match status" value="1"/>
</dbReference>
<evidence type="ECO:0000256" key="6">
    <source>
        <dbReference type="SAM" id="Phobius"/>
    </source>
</evidence>
<dbReference type="PRINTS" id="PR01434">
    <property type="entry name" value="NADHDHGNASE5"/>
</dbReference>
<sequence>MSTDSSAALLWLVPALPLVGAVILLIAGRRTDRWGHVLGTALALASFVLGSAMFTGMLGRATDDRAVHQVLFTWVPVGELQVDFGLQLDQLSMCFVLLITGVGSLIHIYSIGYMADDPDRRRFFAYLNLFLAAMLVLVLADNYLGLYLGWEGVGLASYLLIGFWQYKPTAATAAKKAFVVNRVGDIGLAVALMLMFATFGAVSFEAVFGGASAAGQSVLTALGFMLLLAACGKSAQVPLQSWLGDAMEGPTPVSALIHAATMVTAGVYLIARSNPIFDLAPAAQVGVTVVGAVTLLFGAIIGCAKDDIKKALAASTMSQIGYMILATGLGPAGYAFAIMHLLTHGFFKAGLFLGAGSVMHGMNDETDMRRFGGLRTVMPITFVTFGLGYLAIIGVPPFSGFFSKDPIIESAFASGGVGGWLLGGAALLGAGITAFYMTRVMLLTFFGERRWQEDAHPHESPGVMTAPMILIAIGSVISGAVLAWGDALVHWLEPVVGEEHHELAVPAWVVTVTILAVVAIGVAIAWRQYATRPVLEVAPEDVSALTVAARRDLYGDAVNEKLLMRPGQELTRQLVAVESDGVDGLTTGIGTTVGRLSQRIRGWQNGYVRSYALSMFAGAVLIVAMVMVVNVL</sequence>
<dbReference type="OrthoDB" id="9811798at2"/>
<dbReference type="GO" id="GO:0008137">
    <property type="term" value="F:NADH dehydrogenase (ubiquinone) activity"/>
    <property type="evidence" value="ECO:0007669"/>
    <property type="project" value="InterPro"/>
</dbReference>
<feature type="transmembrane region" description="Helical" evidence="6">
    <location>
        <begin position="311"/>
        <end position="329"/>
    </location>
</feature>
<evidence type="ECO:0000256" key="2">
    <source>
        <dbReference type="ARBA" id="ARBA00022692"/>
    </source>
</evidence>
<feature type="domain" description="NADH:quinone oxidoreductase/Mrp antiporter transmembrane" evidence="7">
    <location>
        <begin position="140"/>
        <end position="422"/>
    </location>
</feature>
<feature type="transmembrane region" description="Helical" evidence="6">
    <location>
        <begin position="186"/>
        <end position="208"/>
    </location>
</feature>
<keyword evidence="3 6" id="KW-1133">Transmembrane helix</keyword>
<dbReference type="InterPro" id="IPR018393">
    <property type="entry name" value="NADHpl_OxRdtase_5_subgr"/>
</dbReference>
<feature type="transmembrane region" description="Helical" evidence="6">
    <location>
        <begin position="419"/>
        <end position="442"/>
    </location>
</feature>
<feature type="transmembrane region" description="Helical" evidence="6">
    <location>
        <begin position="146"/>
        <end position="166"/>
    </location>
</feature>
<feature type="transmembrane region" description="Helical" evidence="6">
    <location>
        <begin position="335"/>
        <end position="356"/>
    </location>
</feature>
<evidence type="ECO:0000313" key="10">
    <source>
        <dbReference type="Proteomes" id="UP000271469"/>
    </source>
</evidence>
<dbReference type="EC" id="1.6.5.11" evidence="9"/>
<dbReference type="KEGG" id="gom:D7316_03335"/>
<keyword evidence="10" id="KW-1185">Reference proteome</keyword>
<dbReference type="RefSeq" id="WP_124709203.1">
    <property type="nucleotide sequence ID" value="NZ_CP033972.1"/>
</dbReference>
<keyword evidence="9" id="KW-0560">Oxidoreductase</keyword>
<feature type="transmembrane region" description="Helical" evidence="6">
    <location>
        <begin position="90"/>
        <end position="111"/>
    </location>
</feature>
<protein>
    <submittedName>
        <fullName evidence="9">NADH-quinone oxidoreductase subunit L</fullName>
        <ecNumber evidence="9">1.6.5.11</ecNumber>
    </submittedName>
</protein>
<proteinExistence type="predicted"/>
<name>A0A3G8JNQ3_9ACTN</name>
<dbReference type="Pfam" id="PF00361">
    <property type="entry name" value="Proton_antipo_M"/>
    <property type="match status" value="1"/>
</dbReference>
<dbReference type="GO" id="GO:0003954">
    <property type="term" value="F:NADH dehydrogenase activity"/>
    <property type="evidence" value="ECO:0007669"/>
    <property type="project" value="TreeGrafter"/>
</dbReference>
<dbReference type="InterPro" id="IPR001516">
    <property type="entry name" value="Proton_antipo_N"/>
</dbReference>
<keyword evidence="2 5" id="KW-0812">Transmembrane</keyword>
<dbReference type="GO" id="GO:0012505">
    <property type="term" value="C:endomembrane system"/>
    <property type="evidence" value="ECO:0007669"/>
    <property type="project" value="UniProtKB-SubCell"/>
</dbReference>
<dbReference type="GO" id="GO:0015990">
    <property type="term" value="P:electron transport coupled proton transport"/>
    <property type="evidence" value="ECO:0007669"/>
    <property type="project" value="TreeGrafter"/>
</dbReference>
<evidence type="ECO:0000256" key="5">
    <source>
        <dbReference type="RuleBase" id="RU000320"/>
    </source>
</evidence>
<reference evidence="9 10" key="1">
    <citation type="submission" date="2018-11" db="EMBL/GenBank/DDBJ databases">
        <title>Gordonia insulae sp. nov., isolated from an island soil.</title>
        <authorList>
            <person name="Kim Y.S."/>
            <person name="Kim S.B."/>
        </authorList>
    </citation>
    <scope>NUCLEOTIDE SEQUENCE [LARGE SCALE GENOMIC DNA]</scope>
    <source>
        <strain evidence="9 10">MMS17-SY073</strain>
    </source>
</reference>
<feature type="domain" description="NADH-Ubiquinone oxidoreductase (complex I) chain 5 N-terminal" evidence="8">
    <location>
        <begin position="74"/>
        <end position="124"/>
    </location>
</feature>
<dbReference type="Gene3D" id="1.20.5.2700">
    <property type="match status" value="1"/>
</dbReference>
<dbReference type="PRINTS" id="PR01435">
    <property type="entry name" value="NPOXDRDTASE5"/>
</dbReference>
<organism evidence="9 10">
    <name type="scientific">Gordonia insulae</name>
    <dbReference type="NCBI Taxonomy" id="2420509"/>
    <lineage>
        <taxon>Bacteria</taxon>
        <taxon>Bacillati</taxon>
        <taxon>Actinomycetota</taxon>
        <taxon>Actinomycetes</taxon>
        <taxon>Mycobacteriales</taxon>
        <taxon>Gordoniaceae</taxon>
        <taxon>Gordonia</taxon>
    </lineage>
</organism>
<dbReference type="GO" id="GO:0042773">
    <property type="term" value="P:ATP synthesis coupled electron transport"/>
    <property type="evidence" value="ECO:0007669"/>
    <property type="project" value="InterPro"/>
</dbReference>
<dbReference type="AlphaFoldDB" id="A0A3G8JNQ3"/>
<feature type="transmembrane region" description="Helical" evidence="6">
    <location>
        <begin position="123"/>
        <end position="140"/>
    </location>
</feature>
<evidence type="ECO:0000256" key="4">
    <source>
        <dbReference type="ARBA" id="ARBA00023136"/>
    </source>
</evidence>
<dbReference type="EMBL" id="CP033972">
    <property type="protein sequence ID" value="AZG46734.1"/>
    <property type="molecule type" value="Genomic_DNA"/>
</dbReference>
<feature type="transmembrane region" description="Helical" evidence="6">
    <location>
        <begin position="611"/>
        <end position="631"/>
    </location>
</feature>
<accession>A0A3G8JNQ3</accession>
<evidence type="ECO:0000259" key="7">
    <source>
        <dbReference type="Pfam" id="PF00361"/>
    </source>
</evidence>
<feature type="transmembrane region" description="Helical" evidence="6">
    <location>
        <begin position="283"/>
        <end position="304"/>
    </location>
</feature>
<keyword evidence="4 6" id="KW-0472">Membrane</keyword>
<feature type="transmembrane region" description="Helical" evidence="6">
    <location>
        <begin position="34"/>
        <end position="54"/>
    </location>
</feature>
<dbReference type="Pfam" id="PF00662">
    <property type="entry name" value="Proton_antipo_N"/>
    <property type="match status" value="1"/>
</dbReference>
<feature type="transmembrane region" description="Helical" evidence="6">
    <location>
        <begin position="6"/>
        <end position="27"/>
    </location>
</feature>
<gene>
    <name evidence="9" type="primary">nuoL</name>
    <name evidence="9" type="ORF">D7316_03335</name>
</gene>
<dbReference type="InterPro" id="IPR001750">
    <property type="entry name" value="ND/Mrp_TM"/>
</dbReference>
<feature type="transmembrane region" description="Helical" evidence="6">
    <location>
        <begin position="214"/>
        <end position="232"/>
    </location>
</feature>
<feature type="transmembrane region" description="Helical" evidence="6">
    <location>
        <begin position="377"/>
        <end position="399"/>
    </location>
</feature>
<dbReference type="InterPro" id="IPR003945">
    <property type="entry name" value="NU5C-like"/>
</dbReference>
<evidence type="ECO:0000313" key="9">
    <source>
        <dbReference type="EMBL" id="AZG46734.1"/>
    </source>
</evidence>
<dbReference type="Proteomes" id="UP000271469">
    <property type="component" value="Chromosome"/>
</dbReference>
<evidence type="ECO:0000256" key="3">
    <source>
        <dbReference type="ARBA" id="ARBA00022989"/>
    </source>
</evidence>
<feature type="transmembrane region" description="Helical" evidence="6">
    <location>
        <begin position="253"/>
        <end position="271"/>
    </location>
</feature>
<comment type="subcellular location">
    <subcellularLocation>
        <location evidence="1">Endomembrane system</location>
        <topology evidence="1">Multi-pass membrane protein</topology>
    </subcellularLocation>
    <subcellularLocation>
        <location evidence="5">Membrane</location>
        <topology evidence="5">Multi-pass membrane protein</topology>
    </subcellularLocation>
</comment>
<evidence type="ECO:0000259" key="8">
    <source>
        <dbReference type="Pfam" id="PF00662"/>
    </source>
</evidence>
<dbReference type="NCBIfam" id="NF005141">
    <property type="entry name" value="PRK06590.1"/>
    <property type="match status" value="1"/>
</dbReference>
<feature type="transmembrane region" description="Helical" evidence="6">
    <location>
        <begin position="505"/>
        <end position="526"/>
    </location>
</feature>
<dbReference type="PANTHER" id="PTHR42829">
    <property type="entry name" value="NADH-UBIQUINONE OXIDOREDUCTASE CHAIN 5"/>
    <property type="match status" value="1"/>
</dbReference>
<feature type="transmembrane region" description="Helical" evidence="6">
    <location>
        <begin position="463"/>
        <end position="485"/>
    </location>
</feature>